<dbReference type="EMBL" id="JAAVTX010000003">
    <property type="protein sequence ID" value="NKE45154.1"/>
    <property type="molecule type" value="Genomic_DNA"/>
</dbReference>
<protein>
    <recommendedName>
        <fullName evidence="3">HTH cro/C1-type domain-containing protein</fullName>
    </recommendedName>
</protein>
<keyword evidence="2" id="KW-1185">Reference proteome</keyword>
<organism evidence="1 2">
    <name type="scientific">Falsiroseomonas frigidaquae</name>
    <dbReference type="NCBI Taxonomy" id="487318"/>
    <lineage>
        <taxon>Bacteria</taxon>
        <taxon>Pseudomonadati</taxon>
        <taxon>Pseudomonadota</taxon>
        <taxon>Alphaproteobacteria</taxon>
        <taxon>Acetobacterales</taxon>
        <taxon>Roseomonadaceae</taxon>
        <taxon>Falsiroseomonas</taxon>
    </lineage>
</organism>
<name>A0ABX1EYN7_9PROT</name>
<evidence type="ECO:0008006" key="3">
    <source>
        <dbReference type="Google" id="ProtNLM"/>
    </source>
</evidence>
<reference evidence="1 2" key="1">
    <citation type="submission" date="2020-03" db="EMBL/GenBank/DDBJ databases">
        <title>Roseomonas selenitidurans sp. nov. isolated from soil.</title>
        <authorList>
            <person name="Liu H."/>
        </authorList>
    </citation>
    <scope>NUCLEOTIDE SEQUENCE [LARGE SCALE GENOMIC DNA]</scope>
    <source>
        <strain evidence="1 2">JCM 15073</strain>
    </source>
</reference>
<comment type="caution">
    <text evidence="1">The sequence shown here is derived from an EMBL/GenBank/DDBJ whole genome shotgun (WGS) entry which is preliminary data.</text>
</comment>
<evidence type="ECO:0000313" key="1">
    <source>
        <dbReference type="EMBL" id="NKE45154.1"/>
    </source>
</evidence>
<proteinExistence type="predicted"/>
<accession>A0ABX1EYN7</accession>
<sequence>MSTVIGHGQFGFYAPFAEFYPSGAGAARGGERTTPFARSLLDTVRRLTGSVTLLPSAPIPAPMVKDDRGAAAAVVPVVVRAQEMADRLVNRLGLPITALSDILDLERKTIYDWLKGAEATPANAQRLRALLDALGTEADGSLRYYHRFWKRPLPDGSSLRDVLMAPDLDRARIRDAMGALRDAVHAAIASDRGRGPVDLPPPHPADLLSAYLEAGSS</sequence>
<dbReference type="RefSeq" id="WP_168049633.1">
    <property type="nucleotide sequence ID" value="NZ_JAATJR010000003.1"/>
</dbReference>
<evidence type="ECO:0000313" key="2">
    <source>
        <dbReference type="Proteomes" id="UP000765160"/>
    </source>
</evidence>
<gene>
    <name evidence="1" type="ORF">HB662_10215</name>
</gene>
<dbReference type="Proteomes" id="UP000765160">
    <property type="component" value="Unassembled WGS sequence"/>
</dbReference>